<sequence>MGKPPKKIPSPGPSDGTSTTPRSNPENTSLPGTRVAVDPPDFYWSGTDTTHGMRPPDVSPAQEPAIITTDLPTAERSSPEFPDDMTIYQQQPDNTLMPLGDSGLSRSSEGALYAQIEHVGDVVIQLDAKGQYEIATASPYSVALSKIEGKPLWQKKNHSPHSNETSGNQTVAALRQPISLDELIIANKSARTLAAPDNDGIRAHPSGRLYVDLFNNTTVMVVRTEGGKYQAKDSKSLDTYGPVLERIEGTSQWQPEDSGPGPSKRPRLERPADLAPATAHRAAVSWEPNPHLWLTWGTPAADSTGSIRINELHYKVYDFNSDVDYLAVIKPAELGDTFDDFERMLAETPWLQPVVAFRNTNGQWTVSNTPMFERSPSQSIANAFQDFSDITSADVAHRLFAHSSGPGPGPSSRSLLELSTTLRHWEHRSTEWHSGPTDPLQLLAVTGTESASGNGLLFRSPTDVEKVPRLDFNSEHFAQQWNQFKTRSDAPGLSQLFQTLLVRNGYEVFPPPPDHAVDVLIFRRSHQVYFIKLDISKGQSAPYEFPADLNNPQLLASIGDPGHQALIAAHRSNEVIWLKGGVDLPETGQEATFIIRAPRVQSDSNTVWNGRWHPNEGGTIVPFALIHSRHATKFRTKQSTWIKKNPYYPFVIEENLLPQHQTLLDQSALAKAATSAGNISQKTAMYTQMGMKIDTHALPFFKVPGNVTAEVHTLNGGLIADLVNQKSNGEPTIERIIEPMAGSGFYSNFARAVGFEGEIITNDSNPLISWTQKEMVNQPDRVKHYIDFIKNDLIELGKQHNFNFDSDLTIRFKNKQEARKFIGTEAAPRGTNEVKKLSPEAQQAYANANEFRNTVRNYFNEIIEVVTEIKNGEIIISTPPPRAQILATTHGSDLVLSAPPRAADERAFLAAAFYIAQNSNQNTGNTVAINKLQNGKYTLHFPSNILIIEGSAVKLFVQGLANTNKINYISHLHESAAHPTHFSHEDGWSLLASLRAPHRNKGDMVLLSGHFSDVYLKEKDYMTKIKEHVVPLSNNGAKIIITNSYSEYKETTFNTLGFYTFKQSRHVEGEHLPKAKGDYLLAINRPAMQAAQHPEST</sequence>
<name>A0A5E7DDU5_PSEFL</name>
<proteinExistence type="predicted"/>
<feature type="region of interest" description="Disordered" evidence="1">
    <location>
        <begin position="1"/>
        <end position="62"/>
    </location>
</feature>
<organism evidence="2 3">
    <name type="scientific">Pseudomonas fluorescens</name>
    <dbReference type="NCBI Taxonomy" id="294"/>
    <lineage>
        <taxon>Bacteria</taxon>
        <taxon>Pseudomonadati</taxon>
        <taxon>Pseudomonadota</taxon>
        <taxon>Gammaproteobacteria</taxon>
        <taxon>Pseudomonadales</taxon>
        <taxon>Pseudomonadaceae</taxon>
        <taxon>Pseudomonas</taxon>
    </lineage>
</organism>
<gene>
    <name evidence="2" type="ORF">PS710_03807</name>
</gene>
<dbReference type="RefSeq" id="WP_150765836.1">
    <property type="nucleotide sequence ID" value="NZ_CABVHW010000013.1"/>
</dbReference>
<dbReference type="EMBL" id="CABVHW010000013">
    <property type="protein sequence ID" value="VVO15473.1"/>
    <property type="molecule type" value="Genomic_DNA"/>
</dbReference>
<feature type="region of interest" description="Disordered" evidence="1">
    <location>
        <begin position="247"/>
        <end position="279"/>
    </location>
</feature>
<feature type="compositionally biased region" description="Polar residues" evidence="1">
    <location>
        <begin position="15"/>
        <end position="31"/>
    </location>
</feature>
<evidence type="ECO:0000313" key="3">
    <source>
        <dbReference type="Proteomes" id="UP000381093"/>
    </source>
</evidence>
<evidence type="ECO:0000256" key="1">
    <source>
        <dbReference type="SAM" id="MobiDB-lite"/>
    </source>
</evidence>
<dbReference type="Proteomes" id="UP000381093">
    <property type="component" value="Unassembled WGS sequence"/>
</dbReference>
<protein>
    <submittedName>
        <fullName evidence="2">Uncharacterized protein</fullName>
    </submittedName>
</protein>
<reference evidence="2 3" key="1">
    <citation type="submission" date="2019-09" db="EMBL/GenBank/DDBJ databases">
        <authorList>
            <person name="Chandra G."/>
            <person name="Truman W A."/>
        </authorList>
    </citation>
    <scope>NUCLEOTIDE SEQUENCE [LARGE SCALE GENOMIC DNA]</scope>
    <source>
        <strain evidence="2">PS710</strain>
    </source>
</reference>
<accession>A0A5E7DDU5</accession>
<dbReference type="AlphaFoldDB" id="A0A5E7DDU5"/>
<evidence type="ECO:0000313" key="2">
    <source>
        <dbReference type="EMBL" id="VVO15473.1"/>
    </source>
</evidence>